<evidence type="ECO:0000313" key="2">
    <source>
        <dbReference type="EMBL" id="GCL62216.1"/>
    </source>
</evidence>
<accession>A0A480AMH8</accession>
<dbReference type="InterPro" id="IPR013320">
    <property type="entry name" value="ConA-like_dom_sf"/>
</dbReference>
<feature type="domain" description="DUF6701" evidence="1">
    <location>
        <begin position="950"/>
        <end position="1207"/>
    </location>
</feature>
<reference evidence="3" key="1">
    <citation type="submission" date="2019-03" db="EMBL/GenBank/DDBJ databases">
        <title>Aquabacterium pictum sp.nov., the first bacteriochlorophyll a-containing freshwater bacterium in the genus Aquabacterium of the class Betaproteobacteria.</title>
        <authorList>
            <person name="Hirose S."/>
            <person name="Tank M."/>
            <person name="Hara E."/>
            <person name="Tamaki H."/>
            <person name="Takaichi S."/>
            <person name="Haruta S."/>
            <person name="Hanada S."/>
        </authorList>
    </citation>
    <scope>NUCLEOTIDE SEQUENCE [LARGE SCALE GENOMIC DNA]</scope>
    <source>
        <strain evidence="3">W35</strain>
    </source>
</reference>
<name>A0A480AMH8_9BURK</name>
<sequence length="1570" mass="157575">MRAVCPTPPAAAPTAWLRHACSGLHSTPALRLWRHTLACACLLLLLWPLALRAQSVTYTFPGSLPPGCSGSGPNYSCAAGALPNNTAVVINSPRPATITINGNVDVGQGTVINAAGSASDLTLVVNGTLTLRMNSRITATIQARTVTDAEGYATVTGNITSTVGAVTVGQFGSVSGSISSASTLTLGNYVNVGGNLSAASTITLNQEATVGGNVYNADNNLEMAFRSRIRGSADIDFTVNMAQESRIDGNLSSRDDDINLGYAAIVGGTVYAQESITLAQNAAAGALLSDIGDISIGYAAQVTGDITTTNGTVDFLQDSVAGGCVRSVDTDRITLGTNARIGAVCCGTATNGSCSRSCVSNSSGRTLPAACTSAASVPTPIASWLFNEAGWGGGAGEVRDSSGSFHAQAAGLSSTTASVADATPALGTSTGTCGYGVFNRSNLQHVLLPASFGNLGASASFTLTAWFRTTDNTQPNQRIFADDENGHATSNNGFILSLGDRGTGTLTFLTRGTTFSTDELITSAVVANNTWYHVAFGVNVATRTKFLRLTDAAGTVVANISVGYSQASIGSDSGRASIGGETASAAGGEANASFGFAGNIDEVRVYESVLSAAQIDAVRQLGSSCGGTLRASYNFDETSYAGTVGEWRDSTASFHGRGVGASMPGTATASPARTGSPGTCRYASFAGPTANGPGLLATGLPTTTTAGAKTTVAFWMKWSGTDDNIVVSFGPYDLGFLGGHFGFNTNASDVYGIASTGLSGVWKHVVAVFVNGDITANELYVDGVRQRLTQRLGTPNSGNMVTSTSFQVSGYTADTNHRYIGDVDSVRLYNGAPSPSQVASLLAETPSTCVTGPARIRIEHASGSGLTCTPSTLTVRACASADCSSNYTSGAVTGTLNSTGGSVNWPDGASFSIAAGSSTATVRVQPTTTTATVLGVASSSPAASNAATCNFGSPVCTFTAADAGFVFNVPDHRSEASQTVNVSAVRRSDGSTICTPAFASTSKAVTFTCGYTNPATGTLPVRVGGAALNSGNNAAAACDSTGRAVTLAFNANGVASTTVQYADVGQLLLSARYAGAAGSSEAGLVMTGSDSFIAAPSTLTVSGVTSGPIRAGSAFAATATARNSAGNATPNFGRETSAETLYVGWTRIQPTGSGAINGSFSGSFGSFSGGSASASNLTWTEVGRGDLVLRSFNAAGYLGSGLLAYGSSAGQAVVCSNENVNCVLPGGTTATVYYGERSTWAAKTGQTGTVSCTNGNFGDPLPGVPKKCVYVATSATNGSVGDVIPHRFTVAASNACGSFSYAGQPMATTVTARNAAGNTTVNFNGTATTTPAFAQAVTLADAAGLGTGTLSGHTIAASGFSAGVASATPSYAFTSKTTAPQSLVLRATNGGSGSSLISSQGHAEPTLPLRSGRLRLGNAFGRATSALQMPVAVDHWSGSAWLLNSADSCTALAASSVVLSNPRGATGAASTATSSAGAVAISSGSGLLTLAAPSPAGSTLSLDIAVNLGSTGADQSCNSLRPASTGAGLPWLRAQNGSCAATADRDPAARASFGIFAPETRKTIHVRDLF</sequence>
<dbReference type="Pfam" id="PF13385">
    <property type="entry name" value="Laminin_G_3"/>
    <property type="match status" value="2"/>
</dbReference>
<dbReference type="OrthoDB" id="9790247at2"/>
<dbReference type="RefSeq" id="WP_137731950.1">
    <property type="nucleotide sequence ID" value="NZ_BJCL01000002.1"/>
</dbReference>
<feature type="domain" description="DUF6701" evidence="1">
    <location>
        <begin position="1274"/>
        <end position="1567"/>
    </location>
</feature>
<keyword evidence="3" id="KW-1185">Reference proteome</keyword>
<evidence type="ECO:0000313" key="3">
    <source>
        <dbReference type="Proteomes" id="UP000301751"/>
    </source>
</evidence>
<proteinExistence type="predicted"/>
<dbReference type="InterPro" id="IPR046524">
    <property type="entry name" value="DUF6701"/>
</dbReference>
<dbReference type="Proteomes" id="UP000301751">
    <property type="component" value="Unassembled WGS sequence"/>
</dbReference>
<dbReference type="Gene3D" id="2.60.120.200">
    <property type="match status" value="2"/>
</dbReference>
<evidence type="ECO:0000259" key="1">
    <source>
        <dbReference type="Pfam" id="PF20419"/>
    </source>
</evidence>
<comment type="caution">
    <text evidence="2">The sequence shown here is derived from an EMBL/GenBank/DDBJ whole genome shotgun (WGS) entry which is preliminary data.</text>
</comment>
<dbReference type="Pfam" id="PF20419">
    <property type="entry name" value="DUF6701"/>
    <property type="match status" value="2"/>
</dbReference>
<dbReference type="EMBL" id="BJCL01000002">
    <property type="protein sequence ID" value="GCL62216.1"/>
    <property type="molecule type" value="Genomic_DNA"/>
</dbReference>
<organism evidence="2 3">
    <name type="scientific">Pseudaquabacterium pictum</name>
    <dbReference type="NCBI Taxonomy" id="2315236"/>
    <lineage>
        <taxon>Bacteria</taxon>
        <taxon>Pseudomonadati</taxon>
        <taxon>Pseudomonadota</taxon>
        <taxon>Betaproteobacteria</taxon>
        <taxon>Burkholderiales</taxon>
        <taxon>Sphaerotilaceae</taxon>
        <taxon>Pseudaquabacterium</taxon>
    </lineage>
</organism>
<gene>
    <name evidence="2" type="ORF">AQPW35_12970</name>
</gene>
<dbReference type="SUPFAM" id="SSF49899">
    <property type="entry name" value="Concanavalin A-like lectins/glucanases"/>
    <property type="match status" value="2"/>
</dbReference>
<protein>
    <recommendedName>
        <fullName evidence="1">DUF6701 domain-containing protein</fullName>
    </recommendedName>
</protein>